<dbReference type="GO" id="GO:0044611">
    <property type="term" value="C:nuclear pore inner ring"/>
    <property type="evidence" value="ECO:0007669"/>
    <property type="project" value="TreeGrafter"/>
</dbReference>
<gene>
    <name evidence="1" type="ORF">GUJ93_ZPchr0012g19950</name>
</gene>
<dbReference type="OrthoDB" id="552259at2759"/>
<name>A0A8J6BX32_ZIZPA</name>
<organism evidence="1 2">
    <name type="scientific">Zizania palustris</name>
    <name type="common">Northern wild rice</name>
    <dbReference type="NCBI Taxonomy" id="103762"/>
    <lineage>
        <taxon>Eukaryota</taxon>
        <taxon>Viridiplantae</taxon>
        <taxon>Streptophyta</taxon>
        <taxon>Embryophyta</taxon>
        <taxon>Tracheophyta</taxon>
        <taxon>Spermatophyta</taxon>
        <taxon>Magnoliopsida</taxon>
        <taxon>Liliopsida</taxon>
        <taxon>Poales</taxon>
        <taxon>Poaceae</taxon>
        <taxon>BOP clade</taxon>
        <taxon>Oryzoideae</taxon>
        <taxon>Oryzeae</taxon>
        <taxon>Zizaniinae</taxon>
        <taxon>Zizania</taxon>
    </lineage>
</organism>
<dbReference type="EMBL" id="JAAALK010000080">
    <property type="protein sequence ID" value="KAG8095470.1"/>
    <property type="molecule type" value="Genomic_DNA"/>
</dbReference>
<proteinExistence type="predicted"/>
<dbReference type="GO" id="GO:0006405">
    <property type="term" value="P:RNA export from nucleus"/>
    <property type="evidence" value="ECO:0007669"/>
    <property type="project" value="TreeGrafter"/>
</dbReference>
<comment type="caution">
    <text evidence="1">The sequence shown here is derived from an EMBL/GenBank/DDBJ whole genome shotgun (WGS) entry which is preliminary data.</text>
</comment>
<dbReference type="PANTHER" id="PTHR31431:SF1">
    <property type="entry name" value="NUCLEOPORIN NUP188"/>
    <property type="match status" value="1"/>
</dbReference>
<dbReference type="PANTHER" id="PTHR31431">
    <property type="entry name" value="NUCLEOPORIN NUP188 HOMOLOG"/>
    <property type="match status" value="1"/>
</dbReference>
<dbReference type="InterPro" id="IPR044840">
    <property type="entry name" value="Nup188"/>
</dbReference>
<keyword evidence="2" id="KW-1185">Reference proteome</keyword>
<dbReference type="Proteomes" id="UP000729402">
    <property type="component" value="Unassembled WGS sequence"/>
</dbReference>
<dbReference type="GO" id="GO:0006606">
    <property type="term" value="P:protein import into nucleus"/>
    <property type="evidence" value="ECO:0007669"/>
    <property type="project" value="TreeGrafter"/>
</dbReference>
<reference evidence="1" key="2">
    <citation type="submission" date="2021-02" db="EMBL/GenBank/DDBJ databases">
        <authorList>
            <person name="Kimball J.A."/>
            <person name="Haas M.W."/>
            <person name="Macchietto M."/>
            <person name="Kono T."/>
            <person name="Duquette J."/>
            <person name="Shao M."/>
        </authorList>
    </citation>
    <scope>NUCLEOTIDE SEQUENCE</scope>
    <source>
        <tissue evidence="1">Fresh leaf tissue</tissue>
    </source>
</reference>
<evidence type="ECO:0000313" key="2">
    <source>
        <dbReference type="Proteomes" id="UP000729402"/>
    </source>
</evidence>
<reference evidence="1" key="1">
    <citation type="journal article" date="2021" name="bioRxiv">
        <title>Whole Genome Assembly and Annotation of Northern Wild Rice, Zizania palustris L., Supports a Whole Genome Duplication in the Zizania Genus.</title>
        <authorList>
            <person name="Haas M."/>
            <person name="Kono T."/>
            <person name="Macchietto M."/>
            <person name="Millas R."/>
            <person name="McGilp L."/>
            <person name="Shao M."/>
            <person name="Duquette J."/>
            <person name="Hirsch C.N."/>
            <person name="Kimball J."/>
        </authorList>
    </citation>
    <scope>NUCLEOTIDE SEQUENCE</scope>
    <source>
        <tissue evidence="1">Fresh leaf tissue</tissue>
    </source>
</reference>
<dbReference type="AlphaFoldDB" id="A0A8J6BX32"/>
<evidence type="ECO:0000313" key="1">
    <source>
        <dbReference type="EMBL" id="KAG8095470.1"/>
    </source>
</evidence>
<accession>A0A8J6BX32</accession>
<dbReference type="GO" id="GO:0017056">
    <property type="term" value="F:structural constituent of nuclear pore"/>
    <property type="evidence" value="ECO:0007669"/>
    <property type="project" value="InterPro"/>
</dbReference>
<sequence>MRYNYLERMNGVTTLYPVTDNVNYCDQIEIHHPIRIPGIEGITIPRGSHGYILKLIEDNAALVRWEFLHSGVFLLLIILAQDLHACNYEEACDIMNLLYRMVSSNKDLCFSLLHADKSLAVQASQNFEQIEKHARIDIAKIFCTSIFKYVEDANNACILSKTLGVLAEMLSCAPYHVFDVLLDCGFFTAQSGNVSSDWLLSGALARILFATSEDSGDCSSLTTTVLDFAIQVLQKGAAADDTISPFIVFSVQYIMVNHINWKYKKYSCWKITLKVFNLIKGCIQAKSLSPKLGCIIWEILLYDSSMHSVLLKILSMSTQLLEHTHGSYCHDLKDIEDIQLVLCCGLDIVCYLLSNLPEELAPNPPFVTMVLSSSKPFPFVTTAISLICFQNSVSL</sequence>
<protein>
    <submittedName>
        <fullName evidence="1">Uncharacterized protein</fullName>
    </submittedName>
</protein>